<dbReference type="HOGENOM" id="CLU_2263547_0_0_1"/>
<dbReference type="VEuPathDB" id="FungiDB:GLRG_05404"/>
<feature type="compositionally biased region" description="Basic and acidic residues" evidence="1">
    <location>
        <begin position="24"/>
        <end position="37"/>
    </location>
</feature>
<dbReference type="RefSeq" id="XP_008094280.1">
    <property type="nucleotide sequence ID" value="XM_008096089.1"/>
</dbReference>
<feature type="region of interest" description="Disordered" evidence="1">
    <location>
        <begin position="24"/>
        <end position="45"/>
    </location>
</feature>
<dbReference type="AlphaFoldDB" id="E3QH98"/>
<feature type="compositionally biased region" description="Basic and acidic residues" evidence="1">
    <location>
        <begin position="89"/>
        <end position="103"/>
    </location>
</feature>
<evidence type="ECO:0000313" key="2">
    <source>
        <dbReference type="EMBL" id="EFQ30260.1"/>
    </source>
</evidence>
<protein>
    <submittedName>
        <fullName evidence="2">Uncharacterized protein</fullName>
    </submittedName>
</protein>
<keyword evidence="3" id="KW-1185">Reference proteome</keyword>
<evidence type="ECO:0000256" key="1">
    <source>
        <dbReference type="SAM" id="MobiDB-lite"/>
    </source>
</evidence>
<organism evidence="3">
    <name type="scientific">Colletotrichum graminicola (strain M1.001 / M2 / FGSC 10212)</name>
    <name type="common">Maize anthracnose fungus</name>
    <name type="synonym">Glomerella graminicola</name>
    <dbReference type="NCBI Taxonomy" id="645133"/>
    <lineage>
        <taxon>Eukaryota</taxon>
        <taxon>Fungi</taxon>
        <taxon>Dikarya</taxon>
        <taxon>Ascomycota</taxon>
        <taxon>Pezizomycotina</taxon>
        <taxon>Sordariomycetes</taxon>
        <taxon>Hypocreomycetidae</taxon>
        <taxon>Glomerellales</taxon>
        <taxon>Glomerellaceae</taxon>
        <taxon>Colletotrichum</taxon>
        <taxon>Colletotrichum graminicola species complex</taxon>
    </lineage>
</organism>
<gene>
    <name evidence="2" type="ORF">GLRG_05404</name>
</gene>
<dbReference type="GeneID" id="24410769"/>
<name>E3QH98_COLGM</name>
<sequence>MTDQLPVIKILQGDCEMKIVGKETKHTASDAKNRLESGETAASEGAFPHDAVAVTVNDMQVSVANVTFSMMGRATNYGDDVMAEEGEEETARASRYDVQPQEK</sequence>
<dbReference type="Proteomes" id="UP000008782">
    <property type="component" value="Unassembled WGS sequence"/>
</dbReference>
<dbReference type="EMBL" id="GG697348">
    <property type="protein sequence ID" value="EFQ30260.1"/>
    <property type="molecule type" value="Genomic_DNA"/>
</dbReference>
<accession>E3QH98</accession>
<reference evidence="3" key="1">
    <citation type="journal article" date="2012" name="Nat. Genet.">
        <title>Lifestyle transitions in plant pathogenic Colletotrichum fungi deciphered by genome and transcriptome analyses.</title>
        <authorList>
            <person name="O'Connell R.J."/>
            <person name="Thon M.R."/>
            <person name="Hacquard S."/>
            <person name="Amyotte S.G."/>
            <person name="Kleemann J."/>
            <person name="Torres M.F."/>
            <person name="Damm U."/>
            <person name="Buiate E.A."/>
            <person name="Epstein L."/>
            <person name="Alkan N."/>
            <person name="Altmueller J."/>
            <person name="Alvarado-Balderrama L."/>
            <person name="Bauser C.A."/>
            <person name="Becker C."/>
            <person name="Birren B.W."/>
            <person name="Chen Z."/>
            <person name="Choi J."/>
            <person name="Crouch J.A."/>
            <person name="Duvick J.P."/>
            <person name="Farman M.A."/>
            <person name="Gan P."/>
            <person name="Heiman D."/>
            <person name="Henrissat B."/>
            <person name="Howard R.J."/>
            <person name="Kabbage M."/>
            <person name="Koch C."/>
            <person name="Kracher B."/>
            <person name="Kubo Y."/>
            <person name="Law A.D."/>
            <person name="Lebrun M.-H."/>
            <person name="Lee Y.-H."/>
            <person name="Miyara I."/>
            <person name="Moore N."/>
            <person name="Neumann U."/>
            <person name="Nordstroem K."/>
            <person name="Panaccione D.G."/>
            <person name="Panstruga R."/>
            <person name="Place M."/>
            <person name="Proctor R.H."/>
            <person name="Prusky D."/>
            <person name="Rech G."/>
            <person name="Reinhardt R."/>
            <person name="Rollins J.A."/>
            <person name="Rounsley S."/>
            <person name="Schardl C.L."/>
            <person name="Schwartz D.C."/>
            <person name="Shenoy N."/>
            <person name="Shirasu K."/>
            <person name="Sikhakolli U.R."/>
            <person name="Stueber K."/>
            <person name="Sukno S.A."/>
            <person name="Sweigard J.A."/>
            <person name="Takano Y."/>
            <person name="Takahara H."/>
            <person name="Trail F."/>
            <person name="van der Does H.C."/>
            <person name="Voll L.M."/>
            <person name="Will I."/>
            <person name="Young S."/>
            <person name="Zeng Q."/>
            <person name="Zhang J."/>
            <person name="Zhou S."/>
            <person name="Dickman M.B."/>
            <person name="Schulze-Lefert P."/>
            <person name="Ver Loren van Themaat E."/>
            <person name="Ma L.-J."/>
            <person name="Vaillancourt L.J."/>
        </authorList>
    </citation>
    <scope>NUCLEOTIDE SEQUENCE [LARGE SCALE GENOMIC DNA]</scope>
    <source>
        <strain evidence="3">M1.001 / M2 / FGSC 10212</strain>
    </source>
</reference>
<evidence type="ECO:0000313" key="3">
    <source>
        <dbReference type="Proteomes" id="UP000008782"/>
    </source>
</evidence>
<feature type="region of interest" description="Disordered" evidence="1">
    <location>
        <begin position="79"/>
        <end position="103"/>
    </location>
</feature>
<proteinExistence type="predicted"/>